<proteinExistence type="predicted"/>
<gene>
    <name evidence="1" type="primary">55</name>
    <name evidence="1" type="ORF">SEA_BOLT007_55</name>
</gene>
<evidence type="ECO:0000313" key="2">
    <source>
        <dbReference type="Proteomes" id="UP001212175"/>
    </source>
</evidence>
<protein>
    <submittedName>
        <fullName evidence="1">Uncharacterized protein</fullName>
    </submittedName>
</protein>
<dbReference type="EMBL" id="OP985600">
    <property type="protein sequence ID" value="WBF79023.1"/>
    <property type="molecule type" value="Genomic_DNA"/>
</dbReference>
<evidence type="ECO:0000313" key="1">
    <source>
        <dbReference type="EMBL" id="WBF79023.1"/>
    </source>
</evidence>
<keyword evidence="2" id="KW-1185">Reference proteome</keyword>
<organism evidence="1 2">
    <name type="scientific">Arthrobacter phage Bolt007</name>
    <dbReference type="NCBI Taxonomy" id="3017297"/>
    <lineage>
        <taxon>Viruses</taxon>
        <taxon>Duplodnaviria</taxon>
        <taxon>Heunggongvirae</taxon>
        <taxon>Uroviricota</taxon>
        <taxon>Caudoviricetes</taxon>
        <taxon>Berryhillviridae</taxon>
        <taxon>Lilmacvirus</taxon>
        <taxon>Lilmacvirus bolt007</taxon>
    </lineage>
</organism>
<accession>A0AA49E4F9</accession>
<dbReference type="Proteomes" id="UP001212175">
    <property type="component" value="Segment"/>
</dbReference>
<name>A0AA49E4F9_9CAUD</name>
<reference evidence="1 2" key="1">
    <citation type="submission" date="2022-12" db="EMBL/GenBank/DDBJ databases">
        <authorList>
            <person name="Batteikh M."/>
            <person name="Krug K."/>
            <person name="Kamarzar M."/>
            <person name="Huq N."/>
            <person name="Esparza P.D."/>
            <person name="Ma Y."/>
            <person name="Wang J.Y."/>
            <person name="Fleming H.S."/>
            <person name="Wright N.E."/>
            <person name="Melkote A."/>
            <person name="Senthilvelan J."/>
            <person name="Rajiv S."/>
            <person name="Paek B.H."/>
            <person name="Gonzalez C."/>
            <person name="Abuwarda M."/>
            <person name="Niazmandi K."/>
            <person name="Whang A."/>
            <person name="Magaling J.T.M."/>
            <person name="Seeman S."/>
            <person name="Chai A.E."/>
            <person name="Zorawik M."/>
            <person name="Kasemsunt F."/>
            <person name="Garza D.R."/>
            <person name="Ngo R.T."/>
            <person name="Reddi K."/>
            <person name="Freise A.C."/>
            <person name="Garcia-Vedrenne A.E."/>
            <person name="Garlena R.A."/>
            <person name="Russell D.A."/>
            <person name="Jacobs-Sera D."/>
            <person name="Hatfull G.F."/>
        </authorList>
    </citation>
    <scope>NUCLEOTIDE SEQUENCE [LARGE SCALE GENOMIC DNA]</scope>
</reference>
<sequence>MNPETRPRPRLSASWNAGYSGGRPALTNVLVGASWSHNPEWPTRTIHLYLGVVVLSLVLPTGGRK</sequence>